<dbReference type="CDD" id="cd00093">
    <property type="entry name" value="HTH_XRE"/>
    <property type="match status" value="1"/>
</dbReference>
<dbReference type="InterPro" id="IPR041413">
    <property type="entry name" value="MLTR_LBD"/>
</dbReference>
<dbReference type="Pfam" id="PF13560">
    <property type="entry name" value="HTH_31"/>
    <property type="match status" value="1"/>
</dbReference>
<dbReference type="InterPro" id="IPR001387">
    <property type="entry name" value="Cro/C1-type_HTH"/>
</dbReference>
<reference evidence="2 3" key="1">
    <citation type="submission" date="2021-06" db="EMBL/GenBank/DDBJ databases">
        <title>Actinoplanes lichenicola sp. nov., and Actinoplanes ovalisporus sp. nov., isolated from lichen in Thailand.</title>
        <authorList>
            <person name="Saeng-In P."/>
            <person name="Kanchanasin P."/>
            <person name="Yuki M."/>
            <person name="Kudo T."/>
            <person name="Ohkuma M."/>
            <person name="Phongsopitanun W."/>
            <person name="Tanasupawat S."/>
        </authorList>
    </citation>
    <scope>NUCLEOTIDE SEQUENCE [LARGE SCALE GENOMIC DNA]</scope>
    <source>
        <strain evidence="2 3">NBRC 110975</strain>
    </source>
</reference>
<dbReference type="EMBL" id="JAHKKG010000004">
    <property type="protein sequence ID" value="MBU2664201.1"/>
    <property type="molecule type" value="Genomic_DNA"/>
</dbReference>
<proteinExistence type="predicted"/>
<dbReference type="Gene3D" id="3.30.450.180">
    <property type="match status" value="1"/>
</dbReference>
<comment type="caution">
    <text evidence="2">The sequence shown here is derived from an EMBL/GenBank/DDBJ whole genome shotgun (WGS) entry which is preliminary data.</text>
</comment>
<dbReference type="PROSITE" id="PS50943">
    <property type="entry name" value="HTH_CROC1"/>
    <property type="match status" value="1"/>
</dbReference>
<name>A0ABS5YLL1_9ACTN</name>
<sequence length="276" mass="29659">MSDNELGLFLRHRRESIDPATAGLPASSRRRTPGLRRAEVATLAGVSVEYVTRLEQGRDRHPSAPVLGALADVLRLTATERVHLYRLTKGAGAHFPCRPGMTPGRVVRPTVRALLDRLEPTLAVLVNQLGDVVAGTPAFQEFADPIGLHDNVPRYVFTSPRAKTVLPDWPAVADHWVAVLKEGPFRADPSIAALTDELSVTAGDDFTRRLTTVPGTPSRTGVLRLAHPTLGPLTLSYESLDLPADDGLRLLAYLPADPATAAALDYPLRLVSPSGG</sequence>
<accession>A0ABS5YLL1</accession>
<organism evidence="2 3">
    <name type="scientific">Paractinoplanes bogorensis</name>
    <dbReference type="NCBI Taxonomy" id="1610840"/>
    <lineage>
        <taxon>Bacteria</taxon>
        <taxon>Bacillati</taxon>
        <taxon>Actinomycetota</taxon>
        <taxon>Actinomycetes</taxon>
        <taxon>Micromonosporales</taxon>
        <taxon>Micromonosporaceae</taxon>
        <taxon>Paractinoplanes</taxon>
    </lineage>
</organism>
<evidence type="ECO:0000313" key="3">
    <source>
        <dbReference type="Proteomes" id="UP001519654"/>
    </source>
</evidence>
<dbReference type="SMART" id="SM00530">
    <property type="entry name" value="HTH_XRE"/>
    <property type="match status" value="1"/>
</dbReference>
<keyword evidence="3" id="KW-1185">Reference proteome</keyword>
<dbReference type="RefSeq" id="WP_215786625.1">
    <property type="nucleotide sequence ID" value="NZ_JAHKKG010000004.1"/>
</dbReference>
<feature type="domain" description="HTH cro/C1-type" evidence="1">
    <location>
        <begin position="34"/>
        <end position="81"/>
    </location>
</feature>
<dbReference type="SUPFAM" id="SSF47413">
    <property type="entry name" value="lambda repressor-like DNA-binding domains"/>
    <property type="match status" value="1"/>
</dbReference>
<dbReference type="InterPro" id="IPR010982">
    <property type="entry name" value="Lambda_DNA-bd_dom_sf"/>
</dbReference>
<gene>
    <name evidence="2" type="ORF">KOI35_11930</name>
</gene>
<dbReference type="Gene3D" id="1.10.260.40">
    <property type="entry name" value="lambda repressor-like DNA-binding domains"/>
    <property type="match status" value="1"/>
</dbReference>
<dbReference type="Pfam" id="PF17765">
    <property type="entry name" value="MLTR_LBD"/>
    <property type="match status" value="1"/>
</dbReference>
<evidence type="ECO:0000313" key="2">
    <source>
        <dbReference type="EMBL" id="MBU2664201.1"/>
    </source>
</evidence>
<protein>
    <submittedName>
        <fullName evidence="2">Helix-turn-helix transcriptional regulator</fullName>
    </submittedName>
</protein>
<dbReference type="Proteomes" id="UP001519654">
    <property type="component" value="Unassembled WGS sequence"/>
</dbReference>
<evidence type="ECO:0000259" key="1">
    <source>
        <dbReference type="PROSITE" id="PS50943"/>
    </source>
</evidence>
<dbReference type="PANTHER" id="PTHR35010:SF2">
    <property type="entry name" value="BLL4672 PROTEIN"/>
    <property type="match status" value="1"/>
</dbReference>
<dbReference type="PANTHER" id="PTHR35010">
    <property type="entry name" value="BLL4672 PROTEIN-RELATED"/>
    <property type="match status" value="1"/>
</dbReference>